<gene>
    <name evidence="2" type="ORF">SHY70_07970</name>
</gene>
<accession>A0A822VV33</accession>
<dbReference type="InterPro" id="IPR005135">
    <property type="entry name" value="Endo/exonuclease/phosphatase"/>
</dbReference>
<comment type="caution">
    <text evidence="2">The sequence shown here is derived from an EMBL/GenBank/DDBJ whole genome shotgun (WGS) entry which is preliminary data.</text>
</comment>
<feature type="domain" description="Endonuclease/exonuclease/phosphatase" evidence="1">
    <location>
        <begin position="4"/>
        <end position="212"/>
    </location>
</feature>
<dbReference type="Pfam" id="PF03372">
    <property type="entry name" value="Exo_endo_phos"/>
    <property type="match status" value="1"/>
</dbReference>
<dbReference type="Gene3D" id="3.60.10.10">
    <property type="entry name" value="Endonuclease/exonuclease/phosphatase"/>
    <property type="match status" value="1"/>
</dbReference>
<dbReference type="RefSeq" id="WP_044685682.1">
    <property type="nucleotide sequence ID" value="NZ_CEDV01000016.1"/>
</dbReference>
<proteinExistence type="predicted"/>
<sequence length="221" mass="26403">MRIVSWNCNGSFRTKYKKFFSEVQADVYIIQECEDLGFFNQTDFPRFRSSKRVGHSKSKGLAVFSHLPLKFEDAPNHYLQHFIPFVLDGYRIFAVWAMKPYIEQILIYFSIYEYLLNSSTIIIGDFNSNVIWDKKHKEKNHSTLNNLLLKYGLQSAYHFYSRERYGEEQEATFFMHRNNEKPYHIDYVYASPNILKKFKILSYSDWIDISDHVPILVEFLI</sequence>
<reference evidence="2" key="1">
    <citation type="submission" date="2023-11" db="EMBL/GenBank/DDBJ databases">
        <title>Antimicrobial resistance in invasive Streptococcus suis isolated in Spain and the associated genetic mechanisms.</title>
        <authorList>
            <person name="Uruen C."/>
            <person name="Arenas J.A."/>
        </authorList>
    </citation>
    <scope>NUCLEOTIDE SEQUENCE</scope>
    <source>
        <strain evidence="2">Ss_70</strain>
    </source>
</reference>
<dbReference type="InterPro" id="IPR036691">
    <property type="entry name" value="Endo/exonu/phosph_ase_sf"/>
</dbReference>
<organism evidence="2 3">
    <name type="scientific">Streptococcus suis</name>
    <dbReference type="NCBI Taxonomy" id="1307"/>
    <lineage>
        <taxon>Bacteria</taxon>
        <taxon>Bacillati</taxon>
        <taxon>Bacillota</taxon>
        <taxon>Bacilli</taxon>
        <taxon>Lactobacillales</taxon>
        <taxon>Streptococcaceae</taxon>
        <taxon>Streptococcus</taxon>
    </lineage>
</organism>
<dbReference type="EMBL" id="JAWWZK010000014">
    <property type="protein sequence ID" value="MDX5038215.1"/>
    <property type="molecule type" value="Genomic_DNA"/>
</dbReference>
<evidence type="ECO:0000313" key="3">
    <source>
        <dbReference type="Proteomes" id="UP001270004"/>
    </source>
</evidence>
<evidence type="ECO:0000259" key="1">
    <source>
        <dbReference type="Pfam" id="PF03372"/>
    </source>
</evidence>
<name>A0A822VV33_STRSU</name>
<evidence type="ECO:0000313" key="2">
    <source>
        <dbReference type="EMBL" id="MDX5038215.1"/>
    </source>
</evidence>
<dbReference type="GO" id="GO:0003824">
    <property type="term" value="F:catalytic activity"/>
    <property type="evidence" value="ECO:0007669"/>
    <property type="project" value="InterPro"/>
</dbReference>
<dbReference type="SUPFAM" id="SSF56219">
    <property type="entry name" value="DNase I-like"/>
    <property type="match status" value="1"/>
</dbReference>
<dbReference type="AlphaFoldDB" id="A0A822VV33"/>
<dbReference type="Proteomes" id="UP001270004">
    <property type="component" value="Unassembled WGS sequence"/>
</dbReference>
<protein>
    <recommendedName>
        <fullName evidence="1">Endonuclease/exonuclease/phosphatase domain-containing protein</fullName>
    </recommendedName>
</protein>